<accession>X6NA41</accession>
<feature type="transmembrane region" description="Helical" evidence="1">
    <location>
        <begin position="21"/>
        <end position="42"/>
    </location>
</feature>
<feature type="transmembrane region" description="Helical" evidence="1">
    <location>
        <begin position="158"/>
        <end position="178"/>
    </location>
</feature>
<keyword evidence="3" id="KW-1185">Reference proteome</keyword>
<proteinExistence type="predicted"/>
<evidence type="ECO:0000256" key="1">
    <source>
        <dbReference type="SAM" id="Phobius"/>
    </source>
</evidence>
<dbReference type="Proteomes" id="UP000023152">
    <property type="component" value="Unassembled WGS sequence"/>
</dbReference>
<evidence type="ECO:0000313" key="3">
    <source>
        <dbReference type="Proteomes" id="UP000023152"/>
    </source>
</evidence>
<dbReference type="EMBL" id="ASPP01010484">
    <property type="protein sequence ID" value="ETO22778.1"/>
    <property type="molecule type" value="Genomic_DNA"/>
</dbReference>
<comment type="caution">
    <text evidence="2">The sequence shown here is derived from an EMBL/GenBank/DDBJ whole genome shotgun (WGS) entry which is preliminary data.</text>
</comment>
<feature type="non-terminal residue" evidence="2">
    <location>
        <position position="1"/>
    </location>
</feature>
<keyword evidence="1" id="KW-0472">Membrane</keyword>
<feature type="transmembrane region" description="Helical" evidence="1">
    <location>
        <begin position="62"/>
        <end position="84"/>
    </location>
</feature>
<evidence type="ECO:0000313" key="2">
    <source>
        <dbReference type="EMBL" id="ETO22778.1"/>
    </source>
</evidence>
<keyword evidence="1" id="KW-1133">Transmembrane helix</keyword>
<sequence length="229" mass="26841">THKNITKKKKKKKKKKRIGYWIIYGTLVGGFVCQMVVSWEYWKGTEIIHNGTRYCSASPEAWVELISAFWDPCISFVTTCLFICKLCQMQRRRSSPDDWELYHFWYSIHKYFTLASFGQINKQANFQINFYLFVCLFVWLVVGMMTTVLALTTLSLTGWVTCDVIDTNVSAWCIFLTYRVNQKKFDRLCHPCNTCLGKYCLHCCIEQLQKLRVVNAPSYSFALPAQYNN</sequence>
<keyword evidence="1" id="KW-0812">Transmembrane</keyword>
<dbReference type="AlphaFoldDB" id="X6NA41"/>
<gene>
    <name evidence="2" type="ORF">RFI_14416</name>
</gene>
<name>X6NA41_RETFI</name>
<protein>
    <submittedName>
        <fullName evidence="2">Uncharacterized protein</fullName>
    </submittedName>
</protein>
<feature type="transmembrane region" description="Helical" evidence="1">
    <location>
        <begin position="130"/>
        <end position="152"/>
    </location>
</feature>
<organism evidence="2 3">
    <name type="scientific">Reticulomyxa filosa</name>
    <dbReference type="NCBI Taxonomy" id="46433"/>
    <lineage>
        <taxon>Eukaryota</taxon>
        <taxon>Sar</taxon>
        <taxon>Rhizaria</taxon>
        <taxon>Retaria</taxon>
        <taxon>Foraminifera</taxon>
        <taxon>Monothalamids</taxon>
        <taxon>Reticulomyxidae</taxon>
        <taxon>Reticulomyxa</taxon>
    </lineage>
</organism>
<reference evidence="2 3" key="1">
    <citation type="journal article" date="2013" name="Curr. Biol.">
        <title>The Genome of the Foraminiferan Reticulomyxa filosa.</title>
        <authorList>
            <person name="Glockner G."/>
            <person name="Hulsmann N."/>
            <person name="Schleicher M."/>
            <person name="Noegel A.A."/>
            <person name="Eichinger L."/>
            <person name="Gallinger C."/>
            <person name="Pawlowski J."/>
            <person name="Sierra R."/>
            <person name="Euteneuer U."/>
            <person name="Pillet L."/>
            <person name="Moustafa A."/>
            <person name="Platzer M."/>
            <person name="Groth M."/>
            <person name="Szafranski K."/>
            <person name="Schliwa M."/>
        </authorList>
    </citation>
    <scope>NUCLEOTIDE SEQUENCE [LARGE SCALE GENOMIC DNA]</scope>
</reference>